<feature type="region of interest" description="Disordered" evidence="9">
    <location>
        <begin position="574"/>
        <end position="595"/>
    </location>
</feature>
<dbReference type="NCBIfam" id="NF010167">
    <property type="entry name" value="PRK13648.1"/>
    <property type="match status" value="2"/>
</dbReference>
<dbReference type="InterPro" id="IPR003593">
    <property type="entry name" value="AAA+_ATPase"/>
</dbReference>
<dbReference type="STRING" id="1555112.LIP_1474"/>
<keyword evidence="8" id="KW-0472">Membrane</keyword>
<proteinExistence type="inferred from homology"/>
<dbReference type="EMBL" id="AP014924">
    <property type="protein sequence ID" value="BAS27323.1"/>
    <property type="molecule type" value="Genomic_DNA"/>
</dbReference>
<evidence type="ECO:0000313" key="11">
    <source>
        <dbReference type="EMBL" id="BAS27323.1"/>
    </source>
</evidence>
<dbReference type="GO" id="GO:0042626">
    <property type="term" value="F:ATPase-coupled transmembrane transporter activity"/>
    <property type="evidence" value="ECO:0007669"/>
    <property type="project" value="TreeGrafter"/>
</dbReference>
<evidence type="ECO:0000256" key="1">
    <source>
        <dbReference type="ARBA" id="ARBA00004202"/>
    </source>
</evidence>
<evidence type="ECO:0000313" key="12">
    <source>
        <dbReference type="Proteomes" id="UP000065807"/>
    </source>
</evidence>
<keyword evidence="5" id="KW-0547">Nucleotide-binding</keyword>
<sequence length="595" mass="62428">MEARGLSFRYAGSRRPEPALDGVSLTLRAGEFVGVTGPTGAGKSTLCAFLNGLIPHTLPGEAYGQVRIDGLSTAEVRPNRLARLVGSVFQNPEDQIVSFHVDEEVAFGPENLAVPADEIGRRVREALEATGLWALRGKPTAALSGGQKQRLAIAAVLACRPSLLVLDEPTAELDPAGTRDVFEALARLNAEHGVTVLVVEHKTEWLARHASRLLVLDRGRLVADGRPAEVLGDLPVMEALGIPVPARIRWARRRVDGVPAGNGEVRPASKGGGEDPGAAIGIGATPRATTGNGVIVGADVGGPLLEVAGLVSGYGPEPVLHGVDLTVRRGEMLALVGENGAGKTTLVKHWVGLLRPHAGSVRLGGQDAARRPVHELARSVGYVWQNPDHALFLGSVREELAFGPRNLGLGAAEVGRRVAAVSASLGLDELLDEDPGELSRGQRQRVAVGAVLAMEPDLLVLDEPTTGQDARESREIMDLLARVNAQGTAICFITHDMELVARYARRVVVVAHGRVLVDGSPRQVFASPRLLQEAGLDLPPATRLARELLGEGAPVCLTLEELEETLRGAAGVAGGKGGEARAGVAPVPPGSFARP</sequence>
<dbReference type="InterPro" id="IPR003439">
    <property type="entry name" value="ABC_transporter-like_ATP-bd"/>
</dbReference>
<keyword evidence="7" id="KW-1278">Translocase</keyword>
<dbReference type="PANTHER" id="PTHR43553:SF24">
    <property type="entry name" value="ENERGY-COUPLING FACTOR TRANSPORTER ATP-BINDING PROTEIN ECFA1"/>
    <property type="match status" value="1"/>
</dbReference>
<evidence type="ECO:0000256" key="7">
    <source>
        <dbReference type="ARBA" id="ARBA00022967"/>
    </source>
</evidence>
<dbReference type="InterPro" id="IPR017871">
    <property type="entry name" value="ABC_transporter-like_CS"/>
</dbReference>
<comment type="subcellular location">
    <subcellularLocation>
        <location evidence="1">Cell membrane</location>
        <topology evidence="1">Peripheral membrane protein</topology>
    </subcellularLocation>
</comment>
<dbReference type="Gene3D" id="3.40.50.300">
    <property type="entry name" value="P-loop containing nucleotide triphosphate hydrolases"/>
    <property type="match status" value="2"/>
</dbReference>
<dbReference type="Proteomes" id="UP000065807">
    <property type="component" value="Chromosome"/>
</dbReference>
<feature type="domain" description="ABC transporter" evidence="10">
    <location>
        <begin position="1"/>
        <end position="243"/>
    </location>
</feature>
<evidence type="ECO:0000256" key="9">
    <source>
        <dbReference type="SAM" id="MobiDB-lite"/>
    </source>
</evidence>
<dbReference type="GO" id="GO:0016887">
    <property type="term" value="F:ATP hydrolysis activity"/>
    <property type="evidence" value="ECO:0007669"/>
    <property type="project" value="InterPro"/>
</dbReference>
<feature type="domain" description="ABC transporter" evidence="10">
    <location>
        <begin position="305"/>
        <end position="537"/>
    </location>
</feature>
<comment type="similarity">
    <text evidence="2">Belongs to the ABC transporter superfamily.</text>
</comment>
<reference evidence="12" key="2">
    <citation type="journal article" date="2016" name="Int. J. Syst. Evol. Microbiol.">
        <title>Complete genome sequence and cell structure of Limnochorda pilosa, a Gram-negative spore-former within the phylum Firmicutes.</title>
        <authorList>
            <person name="Watanabe M."/>
            <person name="Kojima H."/>
            <person name="Fukui M."/>
        </authorList>
    </citation>
    <scope>NUCLEOTIDE SEQUENCE [LARGE SCALE GENOMIC DNA]</scope>
    <source>
        <strain evidence="12">HC45</strain>
    </source>
</reference>
<dbReference type="InterPro" id="IPR027417">
    <property type="entry name" value="P-loop_NTPase"/>
</dbReference>
<dbReference type="GO" id="GO:0043190">
    <property type="term" value="C:ATP-binding cassette (ABC) transporter complex"/>
    <property type="evidence" value="ECO:0007669"/>
    <property type="project" value="TreeGrafter"/>
</dbReference>
<evidence type="ECO:0000256" key="5">
    <source>
        <dbReference type="ARBA" id="ARBA00022741"/>
    </source>
</evidence>
<dbReference type="Pfam" id="PF00005">
    <property type="entry name" value="ABC_tran"/>
    <property type="match status" value="2"/>
</dbReference>
<accession>A0A0K2SJN3</accession>
<keyword evidence="3" id="KW-0813">Transport</keyword>
<evidence type="ECO:0000256" key="3">
    <source>
        <dbReference type="ARBA" id="ARBA00022448"/>
    </source>
</evidence>
<dbReference type="KEGG" id="lpil:LIP_1474"/>
<dbReference type="PATRIC" id="fig|1555112.3.peg.1510"/>
<dbReference type="FunFam" id="3.40.50.300:FF:000224">
    <property type="entry name" value="Energy-coupling factor transporter ATP-binding protein EcfA"/>
    <property type="match status" value="2"/>
</dbReference>
<keyword evidence="4" id="KW-1003">Cell membrane</keyword>
<evidence type="ECO:0000256" key="4">
    <source>
        <dbReference type="ARBA" id="ARBA00022475"/>
    </source>
</evidence>
<dbReference type="GO" id="GO:0005524">
    <property type="term" value="F:ATP binding"/>
    <property type="evidence" value="ECO:0007669"/>
    <property type="project" value="UniProtKB-KW"/>
</dbReference>
<evidence type="ECO:0000259" key="10">
    <source>
        <dbReference type="PROSITE" id="PS50893"/>
    </source>
</evidence>
<reference evidence="12" key="1">
    <citation type="submission" date="2015-07" db="EMBL/GenBank/DDBJ databases">
        <title>Complete genome sequence and phylogenetic analysis of Limnochorda pilosa.</title>
        <authorList>
            <person name="Watanabe M."/>
            <person name="Kojima H."/>
            <person name="Fukui M."/>
        </authorList>
    </citation>
    <scope>NUCLEOTIDE SEQUENCE [LARGE SCALE GENOMIC DNA]</scope>
    <source>
        <strain evidence="12">HC45</strain>
    </source>
</reference>
<dbReference type="AlphaFoldDB" id="A0A0K2SJN3"/>
<name>A0A0K2SJN3_LIMPI</name>
<dbReference type="SMART" id="SM00382">
    <property type="entry name" value="AAA"/>
    <property type="match status" value="2"/>
</dbReference>
<dbReference type="PROSITE" id="PS00211">
    <property type="entry name" value="ABC_TRANSPORTER_1"/>
    <property type="match status" value="1"/>
</dbReference>
<keyword evidence="6" id="KW-0067">ATP-binding</keyword>
<organism evidence="11 12">
    <name type="scientific">Limnochorda pilosa</name>
    <dbReference type="NCBI Taxonomy" id="1555112"/>
    <lineage>
        <taxon>Bacteria</taxon>
        <taxon>Bacillati</taxon>
        <taxon>Bacillota</taxon>
        <taxon>Limnochordia</taxon>
        <taxon>Limnochordales</taxon>
        <taxon>Limnochordaceae</taxon>
        <taxon>Limnochorda</taxon>
    </lineage>
</organism>
<protein>
    <submittedName>
        <fullName evidence="11">ABC transporter</fullName>
    </submittedName>
</protein>
<evidence type="ECO:0000256" key="2">
    <source>
        <dbReference type="ARBA" id="ARBA00005417"/>
    </source>
</evidence>
<keyword evidence="12" id="KW-1185">Reference proteome</keyword>
<dbReference type="PROSITE" id="PS50893">
    <property type="entry name" value="ABC_TRANSPORTER_2"/>
    <property type="match status" value="2"/>
</dbReference>
<dbReference type="PANTHER" id="PTHR43553">
    <property type="entry name" value="HEAVY METAL TRANSPORTER"/>
    <property type="match status" value="1"/>
</dbReference>
<dbReference type="InterPro" id="IPR050095">
    <property type="entry name" value="ECF_ABC_transporter_ATP-bd"/>
</dbReference>
<dbReference type="SUPFAM" id="SSF52540">
    <property type="entry name" value="P-loop containing nucleoside triphosphate hydrolases"/>
    <property type="match status" value="2"/>
</dbReference>
<evidence type="ECO:0000256" key="6">
    <source>
        <dbReference type="ARBA" id="ARBA00022840"/>
    </source>
</evidence>
<dbReference type="CDD" id="cd03225">
    <property type="entry name" value="ABC_cobalt_CbiO_domain1"/>
    <property type="match status" value="2"/>
</dbReference>
<gene>
    <name evidence="11" type="ORF">LIP_1474</name>
</gene>
<evidence type="ECO:0000256" key="8">
    <source>
        <dbReference type="ARBA" id="ARBA00023136"/>
    </source>
</evidence>
<dbReference type="InterPro" id="IPR015856">
    <property type="entry name" value="ABC_transpr_CbiO/EcfA_su"/>
</dbReference>